<feature type="region of interest" description="Disordered" evidence="1">
    <location>
        <begin position="72"/>
        <end position="176"/>
    </location>
</feature>
<dbReference type="Proteomes" id="UP000813385">
    <property type="component" value="Unassembled WGS sequence"/>
</dbReference>
<feature type="compositionally biased region" description="Basic and acidic residues" evidence="1">
    <location>
        <begin position="143"/>
        <end position="176"/>
    </location>
</feature>
<reference evidence="3" key="1">
    <citation type="journal article" date="2021" name="Nat. Commun.">
        <title>Genetic determinants of endophytism in the Arabidopsis root mycobiome.</title>
        <authorList>
            <person name="Mesny F."/>
            <person name="Miyauchi S."/>
            <person name="Thiergart T."/>
            <person name="Pickel B."/>
            <person name="Atanasova L."/>
            <person name="Karlsson M."/>
            <person name="Huettel B."/>
            <person name="Barry K.W."/>
            <person name="Haridas S."/>
            <person name="Chen C."/>
            <person name="Bauer D."/>
            <person name="Andreopoulos W."/>
            <person name="Pangilinan J."/>
            <person name="LaButti K."/>
            <person name="Riley R."/>
            <person name="Lipzen A."/>
            <person name="Clum A."/>
            <person name="Drula E."/>
            <person name="Henrissat B."/>
            <person name="Kohler A."/>
            <person name="Grigoriev I.V."/>
            <person name="Martin F.M."/>
            <person name="Hacquard S."/>
        </authorList>
    </citation>
    <scope>NUCLEOTIDE SEQUENCE</scope>
    <source>
        <strain evidence="3">MPI-CAGE-AT-0016</strain>
    </source>
</reference>
<feature type="compositionally biased region" description="Polar residues" evidence="1">
    <location>
        <begin position="75"/>
        <end position="93"/>
    </location>
</feature>
<sequence length="176" mass="18978">MAGAILLLLINPSCTALLVEPSFNYKRASRSSCRLPTALPSQTQTPQTLLNHLITYLLHNLKMDFVKNLTGGGNADNTNQQQQSTDGSKTQESSGGGLMDKVNGMAGGGQQGEKNEDFLDKAVDMVQERMGAGDQSNESAAEQAKDEQISDFIRGKYKESTGSEFPVADKDKQYGV</sequence>
<evidence type="ECO:0000313" key="3">
    <source>
        <dbReference type="EMBL" id="KAH7358219.1"/>
    </source>
</evidence>
<feature type="compositionally biased region" description="Basic and acidic residues" evidence="1">
    <location>
        <begin position="113"/>
        <end position="127"/>
    </location>
</feature>
<keyword evidence="4" id="KW-1185">Reference proteome</keyword>
<comment type="caution">
    <text evidence="3">The sequence shown here is derived from an EMBL/GenBank/DDBJ whole genome shotgun (WGS) entry which is preliminary data.</text>
</comment>
<feature type="signal peptide" evidence="2">
    <location>
        <begin position="1"/>
        <end position="16"/>
    </location>
</feature>
<gene>
    <name evidence="3" type="ORF">B0T11DRAFT_283989</name>
</gene>
<evidence type="ECO:0000256" key="2">
    <source>
        <dbReference type="SAM" id="SignalP"/>
    </source>
</evidence>
<name>A0A8K0X120_9PEZI</name>
<dbReference type="PANTHER" id="PTHR40462">
    <property type="entry name" value="CHROMOSOME 1, WHOLE GENOME SHOTGUN SEQUENCE"/>
    <property type="match status" value="1"/>
</dbReference>
<accession>A0A8K0X120</accession>
<protein>
    <submittedName>
        <fullName evidence="3">Uncharacterized protein</fullName>
    </submittedName>
</protein>
<keyword evidence="2" id="KW-0732">Signal</keyword>
<dbReference type="PANTHER" id="PTHR40462:SF1">
    <property type="entry name" value="EXPRESSED PROTEIN"/>
    <property type="match status" value="1"/>
</dbReference>
<feature type="chain" id="PRO_5035448823" evidence="2">
    <location>
        <begin position="17"/>
        <end position="176"/>
    </location>
</feature>
<proteinExistence type="predicted"/>
<evidence type="ECO:0000256" key="1">
    <source>
        <dbReference type="SAM" id="MobiDB-lite"/>
    </source>
</evidence>
<organism evidence="3 4">
    <name type="scientific">Plectosphaerella cucumerina</name>
    <dbReference type="NCBI Taxonomy" id="40658"/>
    <lineage>
        <taxon>Eukaryota</taxon>
        <taxon>Fungi</taxon>
        <taxon>Dikarya</taxon>
        <taxon>Ascomycota</taxon>
        <taxon>Pezizomycotina</taxon>
        <taxon>Sordariomycetes</taxon>
        <taxon>Hypocreomycetidae</taxon>
        <taxon>Glomerellales</taxon>
        <taxon>Plectosphaerellaceae</taxon>
        <taxon>Plectosphaerella</taxon>
    </lineage>
</organism>
<dbReference type="AlphaFoldDB" id="A0A8K0X120"/>
<dbReference type="EMBL" id="JAGPXD010000004">
    <property type="protein sequence ID" value="KAH7358219.1"/>
    <property type="molecule type" value="Genomic_DNA"/>
</dbReference>
<evidence type="ECO:0000313" key="4">
    <source>
        <dbReference type="Proteomes" id="UP000813385"/>
    </source>
</evidence>
<dbReference type="OrthoDB" id="3050608at2759"/>